<protein>
    <recommendedName>
        <fullName evidence="4">DUF998 domain-containing protein</fullName>
    </recommendedName>
</protein>
<feature type="transmembrane region" description="Helical" evidence="1">
    <location>
        <begin position="75"/>
        <end position="99"/>
    </location>
</feature>
<feature type="transmembrane region" description="Helical" evidence="1">
    <location>
        <begin position="111"/>
        <end position="134"/>
    </location>
</feature>
<sequence>MRILTSIAALACFTNAWIWARQAVRLAPYWDAQLADPLLLPPEFLLERGCVLLAVTVLAVLAVRSGHLGARPDAFAQVLACVAVIGANALSPASFYFEFPNSSSPHWVRDMMWHLVAASVVFAAAAVACIWWAARGPSLPARPPARERSHAGQDLS</sequence>
<feature type="transmembrane region" description="Helical" evidence="1">
    <location>
        <begin position="44"/>
        <end position="63"/>
    </location>
</feature>
<comment type="caution">
    <text evidence="2">The sequence shown here is derived from an EMBL/GenBank/DDBJ whole genome shotgun (WGS) entry which is preliminary data.</text>
</comment>
<dbReference type="Proteomes" id="UP001499974">
    <property type="component" value="Unassembled WGS sequence"/>
</dbReference>
<gene>
    <name evidence="2" type="ORF">GCM10023349_05630</name>
</gene>
<keyword evidence="1" id="KW-0812">Transmembrane</keyword>
<keyword evidence="1" id="KW-0472">Membrane</keyword>
<name>A0ABP8WPG7_9ACTN</name>
<dbReference type="EMBL" id="BAABKM010000001">
    <property type="protein sequence ID" value="GAA4693285.1"/>
    <property type="molecule type" value="Genomic_DNA"/>
</dbReference>
<accession>A0ABP8WPG7</accession>
<evidence type="ECO:0000313" key="2">
    <source>
        <dbReference type="EMBL" id="GAA4693285.1"/>
    </source>
</evidence>
<reference evidence="3" key="1">
    <citation type="journal article" date="2019" name="Int. J. Syst. Evol. Microbiol.">
        <title>The Global Catalogue of Microorganisms (GCM) 10K type strain sequencing project: providing services to taxonomists for standard genome sequencing and annotation.</title>
        <authorList>
            <consortium name="The Broad Institute Genomics Platform"/>
            <consortium name="The Broad Institute Genome Sequencing Center for Infectious Disease"/>
            <person name="Wu L."/>
            <person name="Ma J."/>
        </authorList>
    </citation>
    <scope>NUCLEOTIDE SEQUENCE [LARGE SCALE GENOMIC DNA]</scope>
    <source>
        <strain evidence="3">JCM 18531</strain>
    </source>
</reference>
<evidence type="ECO:0008006" key="4">
    <source>
        <dbReference type="Google" id="ProtNLM"/>
    </source>
</evidence>
<proteinExistence type="predicted"/>
<evidence type="ECO:0000256" key="1">
    <source>
        <dbReference type="SAM" id="Phobius"/>
    </source>
</evidence>
<evidence type="ECO:0000313" key="3">
    <source>
        <dbReference type="Proteomes" id="UP001499974"/>
    </source>
</evidence>
<keyword evidence="1" id="KW-1133">Transmembrane helix</keyword>
<keyword evidence="3" id="KW-1185">Reference proteome</keyword>
<organism evidence="2 3">
    <name type="scientific">Nocardioides conyzicola</name>
    <dbReference type="NCBI Taxonomy" id="1651781"/>
    <lineage>
        <taxon>Bacteria</taxon>
        <taxon>Bacillati</taxon>
        <taxon>Actinomycetota</taxon>
        <taxon>Actinomycetes</taxon>
        <taxon>Propionibacteriales</taxon>
        <taxon>Nocardioidaceae</taxon>
        <taxon>Nocardioides</taxon>
    </lineage>
</organism>